<dbReference type="Pfam" id="PF22939">
    <property type="entry name" value="WHD_GPIID"/>
    <property type="match status" value="1"/>
</dbReference>
<proteinExistence type="predicted"/>
<dbReference type="PANTHER" id="PTHR10039">
    <property type="entry name" value="AMELOGENIN"/>
    <property type="match status" value="1"/>
</dbReference>
<dbReference type="Proteomes" id="UP000664534">
    <property type="component" value="Unassembled WGS sequence"/>
</dbReference>
<dbReference type="InterPro" id="IPR054471">
    <property type="entry name" value="GPIID_WHD"/>
</dbReference>
<dbReference type="OrthoDB" id="7464126at2759"/>
<reference evidence="5" key="1">
    <citation type="submission" date="2021-03" db="EMBL/GenBank/DDBJ databases">
        <authorList>
            <person name="Tagirdzhanova G."/>
        </authorList>
    </citation>
    <scope>NUCLEOTIDE SEQUENCE</scope>
</reference>
<keyword evidence="1" id="KW-0677">Repeat</keyword>
<dbReference type="InterPro" id="IPR019734">
    <property type="entry name" value="TPR_rpt"/>
</dbReference>
<evidence type="ECO:0000313" key="6">
    <source>
        <dbReference type="Proteomes" id="UP000664534"/>
    </source>
</evidence>
<sequence>MTKTISRMPESHDIALQEHPRGLETSCISDAYAQVEDVLREVQLLERRQYTKSRFRRLARCLEPLVDFLIMYSPAVDMIVQYDVSPSAIVWGSLKTLIKIAQNSVKYYSFIERMVTKLADVLSSSARYEKMFEHEQRVRTALTDLYLEVLLFLQRIRATISTGSFKVLAKSVFRSVDVEFQDDVQRLSRMTKVFKEEIKLAHRQHIEDHLKEQRFTDSTIDRRAVQSEQKLIRHSERGVQEAIEARRSIMAWLGPVDCSEALRRATRKRSPDTGLWLFDEPLFRSWIQDSDNCPRSRVLWVHGAPGAGKTVLSSTTVAHVQARKAAQNSTGCNTAYFYGDSIDMSKGTAFNICIHALSQLLVQLQEVPNAVLVGYRNATSHGRQRVSEADDVFDLFREVVAASSSVSLIIDALDECSSISDITSWLSDTVGSLPSFRVIYFSRDTAAVRKELDQQHSIRMDAASTKQDVDKYLASAVCTLPCTESDLKNCVFQTLSRKTEGMFLFSNLSIQTLRAAIDVDDMVNILHTIPDGINEMYGLILNRLSTESSTRRSLARRVFRLICASMRPMTWSEMRFALSWDPNQEKFLKSKEPFKNTILELCCPLIEYQTESDTFRLVHFSVYEYLCEKPLRTSSKDDIAQFFVQKGDAQHELAVMTLACIAEDKVSQSVYLDIRSYPLVAYATTNWCNHLSRSSFHEGLHARYVEFVACPERRLTWILRWLLSEELSFPLQHVVKLQNLIHEWLNQGIKEQPSMMGVLGDIQRALFRLDDIQASPKPPSATVETRTISNFERLMCIRDLAREYTKAGEIDDGVEMFELALERVKKSQGNVTLRSCWLLNSLGILYDQQGKTCLAEETQRRALAIQEQYLPPNHLDTVLTINELGRIARHLEQFGEAESLHRKALCILENLFSESDFQIAWTKNALGRSLLKQRQPDEAIRFHRQVLAVYTCRLGRGHPHTLWTLSDIARCYCAQGNMKEAINAQQEVVERRKDALGPENLDTLWATNSLAILYERSGRPDVARSLHAKALEGQTKHLGEGHAHTRWSRESLTRLASIEGDCGAA</sequence>
<dbReference type="SUPFAM" id="SSF52540">
    <property type="entry name" value="P-loop containing nucleoside triphosphate hydrolases"/>
    <property type="match status" value="1"/>
</dbReference>
<feature type="domain" description="GPI inositol-deacylase winged helix" evidence="2">
    <location>
        <begin position="549"/>
        <end position="630"/>
    </location>
</feature>
<evidence type="ECO:0000313" key="5">
    <source>
        <dbReference type="EMBL" id="CAF9904667.1"/>
    </source>
</evidence>
<protein>
    <submittedName>
        <fullName evidence="5">Uncharacterized protein</fullName>
    </submittedName>
</protein>
<dbReference type="SUPFAM" id="SSF48452">
    <property type="entry name" value="TPR-like"/>
    <property type="match status" value="2"/>
</dbReference>
<dbReference type="Pfam" id="PF13424">
    <property type="entry name" value="TPR_12"/>
    <property type="match status" value="3"/>
</dbReference>
<dbReference type="Pfam" id="PF24883">
    <property type="entry name" value="NPHP3_N"/>
    <property type="match status" value="1"/>
</dbReference>
<dbReference type="PANTHER" id="PTHR10039:SF14">
    <property type="entry name" value="NACHT DOMAIN-CONTAINING PROTEIN"/>
    <property type="match status" value="1"/>
</dbReference>
<dbReference type="Gene3D" id="3.40.50.300">
    <property type="entry name" value="P-loop containing nucleotide triphosphate hydrolases"/>
    <property type="match status" value="1"/>
</dbReference>
<dbReference type="InterPro" id="IPR056884">
    <property type="entry name" value="NPHP3-like_N"/>
</dbReference>
<feature type="domain" description="DUF7708" evidence="3">
    <location>
        <begin position="61"/>
        <end position="204"/>
    </location>
</feature>
<feature type="domain" description="Nephrocystin 3-like N-terminal" evidence="4">
    <location>
        <begin position="272"/>
        <end position="443"/>
    </location>
</feature>
<keyword evidence="6" id="KW-1185">Reference proteome</keyword>
<evidence type="ECO:0000259" key="2">
    <source>
        <dbReference type="Pfam" id="PF22939"/>
    </source>
</evidence>
<name>A0A8H3EIJ8_9LECA</name>
<dbReference type="Pfam" id="PF24809">
    <property type="entry name" value="DUF7708"/>
    <property type="match status" value="1"/>
</dbReference>
<dbReference type="Gene3D" id="1.25.40.10">
    <property type="entry name" value="Tetratricopeptide repeat domain"/>
    <property type="match status" value="2"/>
</dbReference>
<comment type="caution">
    <text evidence="5">The sequence shown here is derived from an EMBL/GenBank/DDBJ whole genome shotgun (WGS) entry which is preliminary data.</text>
</comment>
<dbReference type="InterPro" id="IPR027417">
    <property type="entry name" value="P-loop_NTPase"/>
</dbReference>
<evidence type="ECO:0000259" key="4">
    <source>
        <dbReference type="Pfam" id="PF24883"/>
    </source>
</evidence>
<gene>
    <name evidence="5" type="ORF">IMSHALPRED_000138</name>
</gene>
<dbReference type="EMBL" id="CAJPDT010000001">
    <property type="protein sequence ID" value="CAF9904667.1"/>
    <property type="molecule type" value="Genomic_DNA"/>
</dbReference>
<organism evidence="5 6">
    <name type="scientific">Imshaugia aleurites</name>
    <dbReference type="NCBI Taxonomy" id="172621"/>
    <lineage>
        <taxon>Eukaryota</taxon>
        <taxon>Fungi</taxon>
        <taxon>Dikarya</taxon>
        <taxon>Ascomycota</taxon>
        <taxon>Pezizomycotina</taxon>
        <taxon>Lecanoromycetes</taxon>
        <taxon>OSLEUM clade</taxon>
        <taxon>Lecanoromycetidae</taxon>
        <taxon>Lecanorales</taxon>
        <taxon>Lecanorineae</taxon>
        <taxon>Parmeliaceae</taxon>
        <taxon>Imshaugia</taxon>
    </lineage>
</organism>
<evidence type="ECO:0000259" key="3">
    <source>
        <dbReference type="Pfam" id="PF24809"/>
    </source>
</evidence>
<accession>A0A8H3EIJ8</accession>
<evidence type="ECO:0000256" key="1">
    <source>
        <dbReference type="ARBA" id="ARBA00022737"/>
    </source>
</evidence>
<dbReference type="InterPro" id="IPR011990">
    <property type="entry name" value="TPR-like_helical_dom_sf"/>
</dbReference>
<dbReference type="SMART" id="SM00028">
    <property type="entry name" value="TPR"/>
    <property type="match status" value="5"/>
</dbReference>
<dbReference type="InterPro" id="IPR056125">
    <property type="entry name" value="DUF7708"/>
</dbReference>
<dbReference type="AlphaFoldDB" id="A0A8H3EIJ8"/>